<evidence type="ECO:0000313" key="6">
    <source>
        <dbReference type="EMBL" id="MBH0230800.1"/>
    </source>
</evidence>
<dbReference type="Proteomes" id="UP000614490">
    <property type="component" value="Unassembled WGS sequence"/>
</dbReference>
<dbReference type="Pfam" id="PF19567">
    <property type="entry name" value="CpsB_CapC"/>
    <property type="match status" value="1"/>
</dbReference>
<dbReference type="Gene3D" id="3.20.20.140">
    <property type="entry name" value="Metal-dependent hydrolases"/>
    <property type="match status" value="1"/>
</dbReference>
<dbReference type="GO" id="GO:0004725">
    <property type="term" value="F:protein tyrosine phosphatase activity"/>
    <property type="evidence" value="ECO:0007669"/>
    <property type="project" value="UniProtKB-UniRule"/>
</dbReference>
<dbReference type="GO" id="GO:0030145">
    <property type="term" value="F:manganese ion binding"/>
    <property type="evidence" value="ECO:0007669"/>
    <property type="project" value="UniProtKB-UniRule"/>
</dbReference>
<evidence type="ECO:0000256" key="1">
    <source>
        <dbReference type="ARBA" id="ARBA00005750"/>
    </source>
</evidence>
<sequence>MARAAAVDGVDKIIATPSHLHPEYRNPKNEILKKVKELNDSIKAEGISIEVLPGQLVRLGPEVKEAFENNDILPIDQDSGYVLVDLPPHKVPADAVSIVQEMQSSGYKMIVANPESHSSLQKNPNILYELVKNGAITQISSGSLTGKNGKSVQDFAFRLIESNLAHVIASGTQGAKKRRVSLSGALQKIEKKYGTGLMYQFSENAHFIINGEMVYTDRPSMIRSKKLWGIF</sequence>
<comment type="caution">
    <text evidence="6">The sequence shown here is derived from an EMBL/GenBank/DDBJ whole genome shotgun (WGS) entry which is preliminary data.</text>
</comment>
<dbReference type="PIRSF" id="PIRSF016557">
    <property type="entry name" value="Caps_synth_CpsB"/>
    <property type="match status" value="1"/>
</dbReference>
<comment type="catalytic activity">
    <reaction evidence="4 5">
        <text>O-phospho-L-tyrosyl-[protein] + H2O = L-tyrosyl-[protein] + phosphate</text>
        <dbReference type="Rhea" id="RHEA:10684"/>
        <dbReference type="Rhea" id="RHEA-COMP:10136"/>
        <dbReference type="Rhea" id="RHEA-COMP:20101"/>
        <dbReference type="ChEBI" id="CHEBI:15377"/>
        <dbReference type="ChEBI" id="CHEBI:43474"/>
        <dbReference type="ChEBI" id="CHEBI:46858"/>
        <dbReference type="ChEBI" id="CHEBI:61978"/>
        <dbReference type="EC" id="3.1.3.48"/>
    </reaction>
</comment>
<keyword evidence="7" id="KW-1185">Reference proteome</keyword>
<evidence type="ECO:0000256" key="5">
    <source>
        <dbReference type="PIRNR" id="PIRNR016557"/>
    </source>
</evidence>
<evidence type="ECO:0000256" key="4">
    <source>
        <dbReference type="ARBA" id="ARBA00051722"/>
    </source>
</evidence>
<name>A0A931HWS4_9BACI</name>
<dbReference type="EC" id="3.1.3.48" evidence="5"/>
<comment type="similarity">
    <text evidence="1 5">Belongs to the metallo-dependent hydrolases superfamily. CpsB/CapC family.</text>
</comment>
<organism evidence="6 7">
    <name type="scientific">Halobacillus yeomjeoni</name>
    <dbReference type="NCBI Taxonomy" id="311194"/>
    <lineage>
        <taxon>Bacteria</taxon>
        <taxon>Bacillati</taxon>
        <taxon>Bacillota</taxon>
        <taxon>Bacilli</taxon>
        <taxon>Bacillales</taxon>
        <taxon>Bacillaceae</taxon>
        <taxon>Halobacillus</taxon>
    </lineage>
</organism>
<keyword evidence="3 5" id="KW-0904">Protein phosphatase</keyword>
<keyword evidence="2 5" id="KW-0378">Hydrolase</keyword>
<dbReference type="InterPro" id="IPR016667">
    <property type="entry name" value="Caps_polysacc_synth_CpsB/CapC"/>
</dbReference>
<evidence type="ECO:0000313" key="7">
    <source>
        <dbReference type="Proteomes" id="UP000614490"/>
    </source>
</evidence>
<dbReference type="AlphaFoldDB" id="A0A931HWS4"/>
<protein>
    <recommendedName>
        <fullName evidence="5">Tyrosine-protein phosphatase</fullName>
        <ecNumber evidence="5">3.1.3.48</ecNumber>
    </recommendedName>
</protein>
<accession>A0A931HWS4</accession>
<gene>
    <name evidence="6" type="ORF">H0267_11290</name>
</gene>
<proteinExistence type="inferred from homology"/>
<dbReference type="PANTHER" id="PTHR39181">
    <property type="entry name" value="TYROSINE-PROTEIN PHOSPHATASE YWQE"/>
    <property type="match status" value="1"/>
</dbReference>
<reference evidence="6 7" key="1">
    <citation type="journal article" date="2005" name="Int. J. Syst. Evol. Microbiol.">
        <title>Halobacillus yeomjeoni sp. nov., isolated from a marine solar saltern in Korea.</title>
        <authorList>
            <person name="Yoon J.H."/>
            <person name="Kang S.J."/>
            <person name="Lee C.H."/>
            <person name="Oh H.W."/>
            <person name="Oh T.K."/>
        </authorList>
    </citation>
    <scope>NUCLEOTIDE SEQUENCE [LARGE SCALE GENOMIC DNA]</scope>
    <source>
        <strain evidence="6 7">KCTC 3957</strain>
    </source>
</reference>
<dbReference type="PANTHER" id="PTHR39181:SF1">
    <property type="entry name" value="TYROSINE-PROTEIN PHOSPHATASE YWQE"/>
    <property type="match status" value="1"/>
</dbReference>
<evidence type="ECO:0000256" key="3">
    <source>
        <dbReference type="ARBA" id="ARBA00022912"/>
    </source>
</evidence>
<dbReference type="EMBL" id="JADZSC010000002">
    <property type="protein sequence ID" value="MBH0230800.1"/>
    <property type="molecule type" value="Genomic_DNA"/>
</dbReference>
<evidence type="ECO:0000256" key="2">
    <source>
        <dbReference type="ARBA" id="ARBA00022801"/>
    </source>
</evidence>